<gene>
    <name evidence="2" type="ORF">Poly51_59560</name>
</gene>
<keyword evidence="3" id="KW-1185">Reference proteome</keyword>
<name>A0A5C6E9S0_9BACT</name>
<dbReference type="EMBL" id="SJPW01000010">
    <property type="protein sequence ID" value="TWU44687.1"/>
    <property type="molecule type" value="Genomic_DNA"/>
</dbReference>
<proteinExistence type="predicted"/>
<evidence type="ECO:0000313" key="3">
    <source>
        <dbReference type="Proteomes" id="UP000318288"/>
    </source>
</evidence>
<dbReference type="Proteomes" id="UP000318288">
    <property type="component" value="Unassembled WGS sequence"/>
</dbReference>
<evidence type="ECO:0000313" key="2">
    <source>
        <dbReference type="EMBL" id="TWU44687.1"/>
    </source>
</evidence>
<protein>
    <recommendedName>
        <fullName evidence="4">LTXXQ motif protein</fullName>
    </recommendedName>
</protein>
<dbReference type="AlphaFoldDB" id="A0A5C6E9S0"/>
<feature type="signal peptide" evidence="1">
    <location>
        <begin position="1"/>
        <end position="24"/>
    </location>
</feature>
<evidence type="ECO:0008006" key="4">
    <source>
        <dbReference type="Google" id="ProtNLM"/>
    </source>
</evidence>
<reference evidence="2 3" key="1">
    <citation type="submission" date="2019-02" db="EMBL/GenBank/DDBJ databases">
        <title>Deep-cultivation of Planctomycetes and their phenomic and genomic characterization uncovers novel biology.</title>
        <authorList>
            <person name="Wiegand S."/>
            <person name="Jogler M."/>
            <person name="Boedeker C."/>
            <person name="Pinto D."/>
            <person name="Vollmers J."/>
            <person name="Rivas-Marin E."/>
            <person name="Kohn T."/>
            <person name="Peeters S.H."/>
            <person name="Heuer A."/>
            <person name="Rast P."/>
            <person name="Oberbeckmann S."/>
            <person name="Bunk B."/>
            <person name="Jeske O."/>
            <person name="Meyerdierks A."/>
            <person name="Storesund J.E."/>
            <person name="Kallscheuer N."/>
            <person name="Luecker S."/>
            <person name="Lage O.M."/>
            <person name="Pohl T."/>
            <person name="Merkel B.J."/>
            <person name="Hornburger P."/>
            <person name="Mueller R.-W."/>
            <person name="Bruemmer F."/>
            <person name="Labrenz M."/>
            <person name="Spormann A.M."/>
            <person name="Op Den Camp H."/>
            <person name="Overmann J."/>
            <person name="Amann R."/>
            <person name="Jetten M.S.M."/>
            <person name="Mascher T."/>
            <person name="Medema M.H."/>
            <person name="Devos D.P."/>
            <person name="Kaster A.-K."/>
            <person name="Ovreas L."/>
            <person name="Rohde M."/>
            <person name="Galperin M.Y."/>
            <person name="Jogler C."/>
        </authorList>
    </citation>
    <scope>NUCLEOTIDE SEQUENCE [LARGE SCALE GENOMIC DNA]</scope>
    <source>
        <strain evidence="2 3">Poly51</strain>
    </source>
</reference>
<evidence type="ECO:0000256" key="1">
    <source>
        <dbReference type="SAM" id="SignalP"/>
    </source>
</evidence>
<accession>A0A5C6E9S0</accession>
<keyword evidence="1" id="KW-0732">Signal</keyword>
<dbReference type="RefSeq" id="WP_146462346.1">
    <property type="nucleotide sequence ID" value="NZ_SJPW01000010.1"/>
</dbReference>
<comment type="caution">
    <text evidence="2">The sequence shown here is derived from an EMBL/GenBank/DDBJ whole genome shotgun (WGS) entry which is preliminary data.</text>
</comment>
<organism evidence="2 3">
    <name type="scientific">Rubripirellula tenax</name>
    <dbReference type="NCBI Taxonomy" id="2528015"/>
    <lineage>
        <taxon>Bacteria</taxon>
        <taxon>Pseudomonadati</taxon>
        <taxon>Planctomycetota</taxon>
        <taxon>Planctomycetia</taxon>
        <taxon>Pirellulales</taxon>
        <taxon>Pirellulaceae</taxon>
        <taxon>Rubripirellula</taxon>
    </lineage>
</organism>
<sequence length="200" mass="22567" precursor="true">MLNVLHRRAIFLCATLLVSGNSFAQNDETIETKVGQGQLIGILQVPSIQKDLRLTAEQVAKICEITRIPGAISFADAVAPLKTILTDEQLKEFKRNALPGLMVRAFTVSEVRETLELTQKQVNSIVEIQTKLKTQLQPFQDKINQLGSPKNAEEAMQLERDTEQFHEDAYVEAFELLTDEQRKKWKEIAKPIPLRKKNGG</sequence>
<feature type="chain" id="PRO_5022896681" description="LTXXQ motif protein" evidence="1">
    <location>
        <begin position="25"/>
        <end position="200"/>
    </location>
</feature>